<dbReference type="EMBL" id="CP108482">
    <property type="protein sequence ID" value="WUS60380.1"/>
    <property type="molecule type" value="Genomic_DNA"/>
</dbReference>
<dbReference type="SUPFAM" id="SSF47090">
    <property type="entry name" value="PGBD-like"/>
    <property type="match status" value="1"/>
</dbReference>
<protein>
    <submittedName>
        <fullName evidence="2">Peptidoglycan-binding protein</fullName>
    </submittedName>
</protein>
<keyword evidence="3" id="KW-1185">Reference proteome</keyword>
<dbReference type="InterPro" id="IPR002477">
    <property type="entry name" value="Peptidoglycan-bd-like"/>
</dbReference>
<dbReference type="Gene3D" id="1.10.101.10">
    <property type="entry name" value="PGBD-like superfamily/PGBD"/>
    <property type="match status" value="1"/>
</dbReference>
<proteinExistence type="predicted"/>
<sequence length="89" mass="9549">MPPSTPPAVRILQRGDQGQDVIRLQRLLIKAGCGSATAPFTRGSFDAATEAALRTFQHEAGIRGEERDRAVYGPRSREALEWASAAGKG</sequence>
<evidence type="ECO:0000313" key="2">
    <source>
        <dbReference type="EMBL" id="WUS60380.1"/>
    </source>
</evidence>
<dbReference type="RefSeq" id="WP_329493523.1">
    <property type="nucleotide sequence ID" value="NZ_CP108460.1"/>
</dbReference>
<evidence type="ECO:0000259" key="1">
    <source>
        <dbReference type="Pfam" id="PF01471"/>
    </source>
</evidence>
<dbReference type="Pfam" id="PF01471">
    <property type="entry name" value="PG_binding_1"/>
    <property type="match status" value="1"/>
</dbReference>
<dbReference type="InterPro" id="IPR036365">
    <property type="entry name" value="PGBD-like_sf"/>
</dbReference>
<dbReference type="Proteomes" id="UP001432014">
    <property type="component" value="Chromosome"/>
</dbReference>
<accession>A0ABZ1WHG6</accession>
<evidence type="ECO:0000313" key="3">
    <source>
        <dbReference type="Proteomes" id="UP001432014"/>
    </source>
</evidence>
<gene>
    <name evidence="2" type="ORF">OG469_35775</name>
</gene>
<feature type="domain" description="Peptidoglycan binding-like" evidence="1">
    <location>
        <begin position="17"/>
        <end position="62"/>
    </location>
</feature>
<dbReference type="InterPro" id="IPR036366">
    <property type="entry name" value="PGBDSf"/>
</dbReference>
<reference evidence="2 3" key="1">
    <citation type="submission" date="2022-10" db="EMBL/GenBank/DDBJ databases">
        <title>The complete genomes of actinobacterial strains from the NBC collection.</title>
        <authorList>
            <person name="Joergensen T.S."/>
            <person name="Alvarez Arevalo M."/>
            <person name="Sterndorff E.B."/>
            <person name="Faurdal D."/>
            <person name="Vuksanovic O."/>
            <person name="Mourched A.-S."/>
            <person name="Charusanti P."/>
            <person name="Shaw S."/>
            <person name="Blin K."/>
            <person name="Weber T."/>
        </authorList>
    </citation>
    <scope>NUCLEOTIDE SEQUENCE [LARGE SCALE GENOMIC DNA]</scope>
    <source>
        <strain evidence="2 3">NBC_01247</strain>
    </source>
</reference>
<name>A0ABZ1WHG6_9ACTN</name>
<organism evidence="2 3">
    <name type="scientific">Kitasatospora herbaricolor</name>
    <dbReference type="NCBI Taxonomy" id="68217"/>
    <lineage>
        <taxon>Bacteria</taxon>
        <taxon>Bacillati</taxon>
        <taxon>Actinomycetota</taxon>
        <taxon>Actinomycetes</taxon>
        <taxon>Kitasatosporales</taxon>
        <taxon>Streptomycetaceae</taxon>
        <taxon>Kitasatospora</taxon>
    </lineage>
</organism>